<dbReference type="Proteomes" id="UP000051888">
    <property type="component" value="Unassembled WGS sequence"/>
</dbReference>
<name>A0A0Q3WXC9_9BACI</name>
<protein>
    <submittedName>
        <fullName evidence="1">Uncharacterized protein</fullName>
    </submittedName>
</protein>
<proteinExistence type="predicted"/>
<gene>
    <name evidence="1" type="ORF">AN964_05975</name>
</gene>
<accession>A0A0Q3WXC9</accession>
<evidence type="ECO:0000313" key="2">
    <source>
        <dbReference type="Proteomes" id="UP000051888"/>
    </source>
</evidence>
<dbReference type="AlphaFoldDB" id="A0A0Q3WXC9"/>
<keyword evidence="2" id="KW-1185">Reference proteome</keyword>
<evidence type="ECO:0000313" key="1">
    <source>
        <dbReference type="EMBL" id="KQL53101.1"/>
    </source>
</evidence>
<reference evidence="1 2" key="1">
    <citation type="submission" date="2015-09" db="EMBL/GenBank/DDBJ databases">
        <title>Genome sequencing project for genomic taxonomy and phylogenomics of Bacillus-like bacteria.</title>
        <authorList>
            <person name="Liu B."/>
            <person name="Wang J."/>
            <person name="Zhu Y."/>
            <person name="Liu G."/>
            <person name="Chen Q."/>
            <person name="Chen Z."/>
            <person name="Lan J."/>
            <person name="Che J."/>
            <person name="Ge C."/>
            <person name="Shi H."/>
            <person name="Pan Z."/>
            <person name="Liu X."/>
        </authorList>
    </citation>
    <scope>NUCLEOTIDE SEQUENCE [LARGE SCALE GENOMIC DNA]</scope>
    <source>
        <strain evidence="1 2">LMG 18435</strain>
    </source>
</reference>
<dbReference type="RefSeq" id="WP_055738823.1">
    <property type="nucleotide sequence ID" value="NZ_JAAIWL010000045.1"/>
</dbReference>
<sequence length="320" mass="38513">MKFEEIEKYLRFNEQETNIYIPNEIFKDLQNNFKKTNHIPVAYSYYYLICWLYRYAKYGSFNIDNKKIKEILGYHQDSKGIDYIMKKGGVLDLMEYTITQKDYPLSWRYDKYDGYGLEFEMLSEFPEEIQKTLKELQSRKYTIKYPVKAFHRSKESEEDSYEDGTFFEVDNTHLVPFEVFMFCMSKKEIGCTGFYLWSYLKMQNQKFVNGYDVAMHQLAIDIGLPKMTMVDHLKTLRQYNMVGVIHNQEYFCLLLDDGKRKANTYKTNEYITFNDSPQDYEKIKVVESREYIDLMKEEAERSRMKIQEGRIDISLDQLPF</sequence>
<dbReference type="PATRIC" id="fig|157838.3.peg.1333"/>
<dbReference type="STRING" id="157838.AN964_05975"/>
<comment type="caution">
    <text evidence="1">The sequence shown here is derived from an EMBL/GenBank/DDBJ whole genome shotgun (WGS) entry which is preliminary data.</text>
</comment>
<dbReference type="EMBL" id="LJJC01000004">
    <property type="protein sequence ID" value="KQL53101.1"/>
    <property type="molecule type" value="Genomic_DNA"/>
</dbReference>
<organism evidence="1 2">
    <name type="scientific">Heyndrickxia shackletonii</name>
    <dbReference type="NCBI Taxonomy" id="157838"/>
    <lineage>
        <taxon>Bacteria</taxon>
        <taxon>Bacillati</taxon>
        <taxon>Bacillota</taxon>
        <taxon>Bacilli</taxon>
        <taxon>Bacillales</taxon>
        <taxon>Bacillaceae</taxon>
        <taxon>Heyndrickxia</taxon>
    </lineage>
</organism>
<dbReference type="OrthoDB" id="2836272at2"/>